<dbReference type="EMBL" id="OD565925">
    <property type="protein sequence ID" value="CAD7442945.1"/>
    <property type="molecule type" value="Genomic_DNA"/>
</dbReference>
<evidence type="ECO:0000313" key="6">
    <source>
        <dbReference type="EMBL" id="CAD7442945.1"/>
    </source>
</evidence>
<gene>
    <name evidence="6" type="ORF">TBIB3V08_LOCUS5362</name>
</gene>
<protein>
    <recommendedName>
        <fullName evidence="7">ABC transporter domain-containing protein</fullName>
    </recommendedName>
</protein>
<organism evidence="6">
    <name type="scientific">Timema bartmani</name>
    <dbReference type="NCBI Taxonomy" id="61472"/>
    <lineage>
        <taxon>Eukaryota</taxon>
        <taxon>Metazoa</taxon>
        <taxon>Ecdysozoa</taxon>
        <taxon>Arthropoda</taxon>
        <taxon>Hexapoda</taxon>
        <taxon>Insecta</taxon>
        <taxon>Pterygota</taxon>
        <taxon>Neoptera</taxon>
        <taxon>Polyneoptera</taxon>
        <taxon>Phasmatodea</taxon>
        <taxon>Timematodea</taxon>
        <taxon>Timematoidea</taxon>
        <taxon>Timematidae</taxon>
        <taxon>Timema</taxon>
    </lineage>
</organism>
<evidence type="ECO:0008006" key="7">
    <source>
        <dbReference type="Google" id="ProtNLM"/>
    </source>
</evidence>
<dbReference type="SUPFAM" id="SSF52540">
    <property type="entry name" value="P-loop containing nucleoside triphosphate hydrolases"/>
    <property type="match status" value="1"/>
</dbReference>
<accession>A0A7R9EYS0</accession>
<evidence type="ECO:0000256" key="1">
    <source>
        <dbReference type="ARBA" id="ARBA00004141"/>
    </source>
</evidence>
<keyword evidence="3" id="KW-0547">Nucleotide-binding</keyword>
<dbReference type="PANTHER" id="PTHR24223:SF456">
    <property type="entry name" value="MULTIDRUG RESISTANCE-ASSOCIATED PROTEIN LETHAL(2)03659"/>
    <property type="match status" value="1"/>
</dbReference>
<evidence type="ECO:0000256" key="2">
    <source>
        <dbReference type="ARBA" id="ARBA00009726"/>
    </source>
</evidence>
<sequence length="351" mass="38539">MSLYLSFCPLQPPFSLESRFQPPSRTLLPAVIPFSCHARQSLLSPPPSLLPTALICTTFSPHPVILPPFSHTTSCIHPEQEVVWLDHDRVDPIQLLTILLSPTPLISRSLNLNSLDLPTLNWMISKFVEQLVLSCRPLGCLSLCLLPSSGRSSSGRNDLDTSLLQVLLGELPLSKGTCFLKGKLSYACQDSWVFGSTIRQNIVFGSPFDQKRYDEVVAVCALLPDIEQFPERDMTYIGERGITLSGGQKARINLASHSFLPRRLEDVNSGTLLPSSSENNSALPPTVNEEARAGDIKKTPETLSDSNECGPITSRSPLGLRIPGYDMDGSHHTAVTVCRLHYRLLDGILVS</sequence>
<dbReference type="GO" id="GO:0016020">
    <property type="term" value="C:membrane"/>
    <property type="evidence" value="ECO:0007669"/>
    <property type="project" value="UniProtKB-SubCell"/>
</dbReference>
<comment type="similarity">
    <text evidence="2">Belongs to the ABC transporter superfamily. ABCC family. Conjugate transporter (TC 3.A.1.208) subfamily.</text>
</comment>
<dbReference type="InterPro" id="IPR050173">
    <property type="entry name" value="ABC_transporter_C-like"/>
</dbReference>
<evidence type="ECO:0000256" key="4">
    <source>
        <dbReference type="ARBA" id="ARBA00022840"/>
    </source>
</evidence>
<feature type="compositionally biased region" description="Basic and acidic residues" evidence="5">
    <location>
        <begin position="289"/>
        <end position="300"/>
    </location>
</feature>
<evidence type="ECO:0000256" key="3">
    <source>
        <dbReference type="ARBA" id="ARBA00022741"/>
    </source>
</evidence>
<proteinExistence type="inferred from homology"/>
<dbReference type="InterPro" id="IPR027417">
    <property type="entry name" value="P-loop_NTPase"/>
</dbReference>
<evidence type="ECO:0000256" key="5">
    <source>
        <dbReference type="SAM" id="MobiDB-lite"/>
    </source>
</evidence>
<reference evidence="6" key="1">
    <citation type="submission" date="2020-11" db="EMBL/GenBank/DDBJ databases">
        <authorList>
            <person name="Tran Van P."/>
        </authorList>
    </citation>
    <scope>NUCLEOTIDE SEQUENCE</scope>
</reference>
<keyword evidence="4" id="KW-0067">ATP-binding</keyword>
<name>A0A7R9EYS0_9NEOP</name>
<dbReference type="GO" id="GO:0042626">
    <property type="term" value="F:ATPase-coupled transmembrane transporter activity"/>
    <property type="evidence" value="ECO:0007669"/>
    <property type="project" value="TreeGrafter"/>
</dbReference>
<dbReference type="AlphaFoldDB" id="A0A7R9EYS0"/>
<dbReference type="PANTHER" id="PTHR24223">
    <property type="entry name" value="ATP-BINDING CASSETTE SUB-FAMILY C"/>
    <property type="match status" value="1"/>
</dbReference>
<feature type="compositionally biased region" description="Polar residues" evidence="5">
    <location>
        <begin position="270"/>
        <end position="283"/>
    </location>
</feature>
<comment type="subcellular location">
    <subcellularLocation>
        <location evidence="1">Membrane</location>
        <topology evidence="1">Multi-pass membrane protein</topology>
    </subcellularLocation>
</comment>
<dbReference type="Gene3D" id="3.40.50.300">
    <property type="entry name" value="P-loop containing nucleotide triphosphate hydrolases"/>
    <property type="match status" value="1"/>
</dbReference>
<dbReference type="GO" id="GO:0005524">
    <property type="term" value="F:ATP binding"/>
    <property type="evidence" value="ECO:0007669"/>
    <property type="project" value="UniProtKB-KW"/>
</dbReference>
<feature type="region of interest" description="Disordered" evidence="5">
    <location>
        <begin position="270"/>
        <end position="310"/>
    </location>
</feature>